<dbReference type="GO" id="GO:0006401">
    <property type="term" value="P:RNA catabolic process"/>
    <property type="evidence" value="ECO:0007669"/>
    <property type="project" value="InterPro"/>
</dbReference>
<dbReference type="Gene3D" id="2.40.128.680">
    <property type="match status" value="1"/>
</dbReference>
<reference evidence="1" key="3">
    <citation type="submission" date="2025-09" db="UniProtKB">
        <authorList>
            <consortium name="Ensembl"/>
        </authorList>
    </citation>
    <scope>IDENTIFICATION</scope>
</reference>
<reference evidence="1" key="2">
    <citation type="submission" date="2025-08" db="UniProtKB">
        <authorList>
            <consortium name="Ensembl"/>
        </authorList>
    </citation>
    <scope>IDENTIFICATION</scope>
</reference>
<dbReference type="GeneTree" id="ENSGT00940000166023"/>
<protein>
    <submittedName>
        <fullName evidence="1">Uncharacterized protein</fullName>
    </submittedName>
</protein>
<evidence type="ECO:0000313" key="1">
    <source>
        <dbReference type="Ensembl" id="ENSPMRP00000023302.1"/>
    </source>
</evidence>
<dbReference type="Proteomes" id="UP000472272">
    <property type="component" value="Chromosome 16"/>
</dbReference>
<keyword evidence="2" id="KW-1185">Reference proteome</keyword>
<dbReference type="Ensembl" id="ENSPMRT00000024743.1">
    <property type="protein sequence ID" value="ENSPMRP00000023302.1"/>
    <property type="gene ID" value="ENSPMRG00000015135.1"/>
</dbReference>
<dbReference type="CDD" id="cd09271">
    <property type="entry name" value="RNase_H2-C"/>
    <property type="match status" value="1"/>
</dbReference>
<dbReference type="PANTHER" id="PTHR47063:SF1">
    <property type="entry name" value="RIBONUCLEASE H2 SUBUNIT C"/>
    <property type="match status" value="1"/>
</dbReference>
<proteinExistence type="predicted"/>
<organism evidence="1 2">
    <name type="scientific">Podarcis muralis</name>
    <name type="common">Wall lizard</name>
    <name type="synonym">Lacerta muralis</name>
    <dbReference type="NCBI Taxonomy" id="64176"/>
    <lineage>
        <taxon>Eukaryota</taxon>
        <taxon>Metazoa</taxon>
        <taxon>Chordata</taxon>
        <taxon>Craniata</taxon>
        <taxon>Vertebrata</taxon>
        <taxon>Euteleostomi</taxon>
        <taxon>Lepidosauria</taxon>
        <taxon>Squamata</taxon>
        <taxon>Bifurcata</taxon>
        <taxon>Unidentata</taxon>
        <taxon>Episquamata</taxon>
        <taxon>Laterata</taxon>
        <taxon>Lacertibaenia</taxon>
        <taxon>Lacertidae</taxon>
        <taxon>Podarcis</taxon>
    </lineage>
</organism>
<name>A0A670JJZ4_PODMU</name>
<dbReference type="PANTHER" id="PTHR47063">
    <property type="entry name" value="RIBONUCLEASE H2 SUBUNIT C"/>
    <property type="match status" value="1"/>
</dbReference>
<dbReference type="InterPro" id="IPR052863">
    <property type="entry name" value="RNase_H2_subunit_C"/>
</dbReference>
<reference evidence="1 2" key="1">
    <citation type="journal article" date="2019" name="Proc. Natl. Acad. Sci. U.S.A.">
        <title>Regulatory changes in pterin and carotenoid genes underlie balanced color polymorphisms in the wall lizard.</title>
        <authorList>
            <person name="Andrade P."/>
            <person name="Pinho C."/>
            <person name="Perez I de Lanuza G."/>
            <person name="Afonso S."/>
            <person name="Brejcha J."/>
            <person name="Rubin C.J."/>
            <person name="Wallerman O."/>
            <person name="Pereira P."/>
            <person name="Sabatino S.J."/>
            <person name="Bellati A."/>
            <person name="Pellitteri-Rosa D."/>
            <person name="Bosakova Z."/>
            <person name="Bunikis I."/>
            <person name="Carretero M.A."/>
            <person name="Feiner N."/>
            <person name="Marsik P."/>
            <person name="Pauperio F."/>
            <person name="Salvi D."/>
            <person name="Soler L."/>
            <person name="While G.M."/>
            <person name="Uller T."/>
            <person name="Font E."/>
            <person name="Andersson L."/>
            <person name="Carneiro M."/>
        </authorList>
    </citation>
    <scope>NUCLEOTIDE SEQUENCE</scope>
</reference>
<sequence length="159" mass="17236">MAGEERGPARLALPSLPGAPRERLHLLPCAVRHDGAAAVRRYFAPAIRRPGEPDAEASVSFRGRSLKGKEVLVPEGYVGLVLEEDDAALQERQVRVKSTFESLTVWNLEQAPNSSDEILMSLQWPKIAEGVRILSIKGQGSSGWACPLGSVPSILVLFL</sequence>
<dbReference type="AlphaFoldDB" id="A0A670JJZ4"/>
<dbReference type="OMA" id="SQFTYWN"/>
<dbReference type="InterPro" id="IPR013924">
    <property type="entry name" value="RNase_H2_suC"/>
</dbReference>
<dbReference type="GO" id="GO:0032299">
    <property type="term" value="C:ribonuclease H2 complex"/>
    <property type="evidence" value="ECO:0007669"/>
    <property type="project" value="InterPro"/>
</dbReference>
<dbReference type="Pfam" id="PF08615">
    <property type="entry name" value="RNase_H2_suC"/>
    <property type="match status" value="2"/>
</dbReference>
<evidence type="ECO:0000313" key="2">
    <source>
        <dbReference type="Proteomes" id="UP000472272"/>
    </source>
</evidence>
<accession>A0A670JJZ4</accession>